<organism evidence="1 2">
    <name type="scientific">Hyaloperonospora arabidopsidis (strain Emoy2)</name>
    <name type="common">Downy mildew agent</name>
    <name type="synonym">Peronospora arabidopsidis</name>
    <dbReference type="NCBI Taxonomy" id="559515"/>
    <lineage>
        <taxon>Eukaryota</taxon>
        <taxon>Sar</taxon>
        <taxon>Stramenopiles</taxon>
        <taxon>Oomycota</taxon>
        <taxon>Peronosporomycetes</taxon>
        <taxon>Peronosporales</taxon>
        <taxon>Peronosporaceae</taxon>
        <taxon>Hyaloperonospora</taxon>
    </lineage>
</organism>
<evidence type="ECO:0000313" key="1">
    <source>
        <dbReference type="EnsemblProtists" id="HpaP800078"/>
    </source>
</evidence>
<name>M4B1D1_HYAAE</name>
<accession>M4B1D1</accession>
<keyword evidence="2" id="KW-1185">Reference proteome</keyword>
<sequence length="126" mass="14070">MKPGGDNKPLYEAFSCSFSGGGRLTGVHFNHVLMHSENSSWGMTESASYGKALTSCRTIAYKRGQPVMQHEFSEYKCEDRWRVCNLWGRSSHIHADLTGTEYMPRGDDIVDASVPSKYICPISVDT</sequence>
<dbReference type="InParanoid" id="M4B1D1"/>
<dbReference type="HOGENOM" id="CLU_1985861_0_0_1"/>
<dbReference type="Proteomes" id="UP000011713">
    <property type="component" value="Unassembled WGS sequence"/>
</dbReference>
<dbReference type="EnsemblProtists" id="HpaT800078">
    <property type="protein sequence ID" value="HpaP800078"/>
    <property type="gene ID" value="HpaG800078"/>
</dbReference>
<dbReference type="VEuPathDB" id="FungiDB:HpaG800078"/>
<reference evidence="2" key="1">
    <citation type="journal article" date="2010" name="Science">
        <title>Signatures of adaptation to obligate biotrophy in the Hyaloperonospora arabidopsidis genome.</title>
        <authorList>
            <person name="Baxter L."/>
            <person name="Tripathy S."/>
            <person name="Ishaque N."/>
            <person name="Boot N."/>
            <person name="Cabral A."/>
            <person name="Kemen E."/>
            <person name="Thines M."/>
            <person name="Ah-Fong A."/>
            <person name="Anderson R."/>
            <person name="Badejoko W."/>
            <person name="Bittner-Eddy P."/>
            <person name="Boore J.L."/>
            <person name="Chibucos M.C."/>
            <person name="Coates M."/>
            <person name="Dehal P."/>
            <person name="Delehaunty K."/>
            <person name="Dong S."/>
            <person name="Downton P."/>
            <person name="Dumas B."/>
            <person name="Fabro G."/>
            <person name="Fronick C."/>
            <person name="Fuerstenberg S.I."/>
            <person name="Fulton L."/>
            <person name="Gaulin E."/>
            <person name="Govers F."/>
            <person name="Hughes L."/>
            <person name="Humphray S."/>
            <person name="Jiang R.H."/>
            <person name="Judelson H."/>
            <person name="Kamoun S."/>
            <person name="Kyung K."/>
            <person name="Meijer H."/>
            <person name="Minx P."/>
            <person name="Morris P."/>
            <person name="Nelson J."/>
            <person name="Phuntumart V."/>
            <person name="Qutob D."/>
            <person name="Rehmany A."/>
            <person name="Rougon-Cardoso A."/>
            <person name="Ryden P."/>
            <person name="Torto-Alalibo T."/>
            <person name="Studholme D."/>
            <person name="Wang Y."/>
            <person name="Win J."/>
            <person name="Wood J."/>
            <person name="Clifton S.W."/>
            <person name="Rogers J."/>
            <person name="Van den Ackerveken G."/>
            <person name="Jones J.D."/>
            <person name="McDowell J.M."/>
            <person name="Beynon J."/>
            <person name="Tyler B.M."/>
        </authorList>
    </citation>
    <scope>NUCLEOTIDE SEQUENCE [LARGE SCALE GENOMIC DNA]</scope>
    <source>
        <strain evidence="2">Emoy2</strain>
    </source>
</reference>
<evidence type="ECO:0000313" key="2">
    <source>
        <dbReference type="Proteomes" id="UP000011713"/>
    </source>
</evidence>
<dbReference type="AlphaFoldDB" id="M4B1D1"/>
<proteinExistence type="predicted"/>
<reference evidence="1" key="2">
    <citation type="submission" date="2015-06" db="UniProtKB">
        <authorList>
            <consortium name="EnsemblProtists"/>
        </authorList>
    </citation>
    <scope>IDENTIFICATION</scope>
    <source>
        <strain evidence="1">Emoy2</strain>
    </source>
</reference>
<dbReference type="EMBL" id="JH597776">
    <property type="status" value="NOT_ANNOTATED_CDS"/>
    <property type="molecule type" value="Genomic_DNA"/>
</dbReference>
<protein>
    <submittedName>
        <fullName evidence="1">Uncharacterized protein</fullName>
    </submittedName>
</protein>